<evidence type="ECO:0000256" key="8">
    <source>
        <dbReference type="SAM" id="SignalP"/>
    </source>
</evidence>
<evidence type="ECO:0000259" key="9">
    <source>
        <dbReference type="Pfam" id="PF20238"/>
    </source>
</evidence>
<evidence type="ECO:0000256" key="5">
    <source>
        <dbReference type="ARBA" id="ARBA00023136"/>
    </source>
</evidence>
<dbReference type="PANTHER" id="PTHR34992:SF5">
    <property type="entry name" value="ANCHORED PROTEIN, PUTATIVE (AFU_ORTHOLOGUE AFUA_6G02800)-RELATED"/>
    <property type="match status" value="1"/>
</dbReference>
<keyword evidence="11" id="KW-1185">Reference proteome</keyword>
<dbReference type="PANTHER" id="PTHR34992">
    <property type="entry name" value="HYPHAL ANASTAMOSIS-7 PROTEIN"/>
    <property type="match status" value="1"/>
</dbReference>
<evidence type="ECO:0000256" key="6">
    <source>
        <dbReference type="ARBA" id="ARBA00023180"/>
    </source>
</evidence>
<keyword evidence="3" id="KW-0336">GPI-anchor</keyword>
<evidence type="ECO:0000256" key="3">
    <source>
        <dbReference type="ARBA" id="ARBA00022622"/>
    </source>
</evidence>
<evidence type="ECO:0000256" key="7">
    <source>
        <dbReference type="ARBA" id="ARBA00023288"/>
    </source>
</evidence>
<evidence type="ECO:0000313" key="10">
    <source>
        <dbReference type="EMBL" id="WRT65307.1"/>
    </source>
</evidence>
<dbReference type="Proteomes" id="UP001329825">
    <property type="component" value="Chromosome 3"/>
</dbReference>
<feature type="domain" description="Copper acquisition factor BIM1-like" evidence="9">
    <location>
        <begin position="33"/>
        <end position="175"/>
    </location>
</feature>
<keyword evidence="4 8" id="KW-0732">Signal</keyword>
<evidence type="ECO:0000313" key="11">
    <source>
        <dbReference type="Proteomes" id="UP001329825"/>
    </source>
</evidence>
<proteinExistence type="predicted"/>
<organism evidence="10 11">
    <name type="scientific">Kwoniella shivajii</name>
    <dbReference type="NCBI Taxonomy" id="564305"/>
    <lineage>
        <taxon>Eukaryota</taxon>
        <taxon>Fungi</taxon>
        <taxon>Dikarya</taxon>
        <taxon>Basidiomycota</taxon>
        <taxon>Agaricomycotina</taxon>
        <taxon>Tremellomycetes</taxon>
        <taxon>Tremellales</taxon>
        <taxon>Cryptococcaceae</taxon>
        <taxon>Kwoniella</taxon>
    </lineage>
</organism>
<dbReference type="InterPro" id="IPR046530">
    <property type="entry name" value="BIM1-like_dom"/>
</dbReference>
<evidence type="ECO:0000256" key="1">
    <source>
        <dbReference type="ARBA" id="ARBA00004609"/>
    </source>
</evidence>
<sequence length="271" mass="27333">MFTSALLVASALVLAHAAVVVPRAASITDFSTSPVEFTYPPPRSGYNANNATAYPCGGAELGTRTNYPLTGGRIGLDVDTLAANVNLMYANSSNPTTFHQFSTFTDTILDVSDGAWCGAGPNFQTEGLTSGNDVTLLVIYQLYGNKTYMYHCADIKIVEASAYIAPTDLACSNSSAVLKTATDDESLVLKGSNYSAAQEGIDGQTVSIDLAAATAVPSSSASGSESSAVAASSAASSAAASASSTSSAGISSQIGGLGIVSAAIGGCYLLL</sequence>
<protein>
    <recommendedName>
        <fullName evidence="9">Copper acquisition factor BIM1-like domain-containing protein</fullName>
    </recommendedName>
</protein>
<feature type="chain" id="PRO_5045191337" description="Copper acquisition factor BIM1-like domain-containing protein" evidence="8">
    <location>
        <begin position="18"/>
        <end position="271"/>
    </location>
</feature>
<evidence type="ECO:0000256" key="4">
    <source>
        <dbReference type="ARBA" id="ARBA00022729"/>
    </source>
</evidence>
<evidence type="ECO:0000256" key="2">
    <source>
        <dbReference type="ARBA" id="ARBA00022475"/>
    </source>
</evidence>
<gene>
    <name evidence="10" type="ORF">IL334_002250</name>
</gene>
<dbReference type="Pfam" id="PF20238">
    <property type="entry name" value="BIM1-like_dom"/>
    <property type="match status" value="1"/>
</dbReference>
<feature type="signal peptide" evidence="8">
    <location>
        <begin position="1"/>
        <end position="17"/>
    </location>
</feature>
<dbReference type="RefSeq" id="XP_062790047.1">
    <property type="nucleotide sequence ID" value="XM_062933996.1"/>
</dbReference>
<dbReference type="EMBL" id="CP141883">
    <property type="protein sequence ID" value="WRT65307.1"/>
    <property type="molecule type" value="Genomic_DNA"/>
</dbReference>
<accession>A0ABZ1CYA7</accession>
<name>A0ABZ1CYA7_9TREE</name>
<keyword evidence="7" id="KW-0449">Lipoprotein</keyword>
<keyword evidence="6" id="KW-0325">Glycoprotein</keyword>
<keyword evidence="2" id="KW-1003">Cell membrane</keyword>
<dbReference type="GeneID" id="87954381"/>
<keyword evidence="5" id="KW-0472">Membrane</keyword>
<comment type="subcellular location">
    <subcellularLocation>
        <location evidence="1">Cell membrane</location>
        <topology evidence="1">Lipid-anchor</topology>
        <topology evidence="1">GPI-anchor</topology>
    </subcellularLocation>
</comment>
<reference evidence="10 11" key="1">
    <citation type="submission" date="2024-01" db="EMBL/GenBank/DDBJ databases">
        <title>Comparative genomics of Cryptococcus and Kwoniella reveals pathogenesis evolution and contrasting modes of karyotype evolution via chromosome fusion or intercentromeric recombination.</title>
        <authorList>
            <person name="Coelho M.A."/>
            <person name="David-Palma M."/>
            <person name="Shea T."/>
            <person name="Bowers K."/>
            <person name="McGinley-Smith S."/>
            <person name="Mohammad A.W."/>
            <person name="Gnirke A."/>
            <person name="Yurkov A.M."/>
            <person name="Nowrousian M."/>
            <person name="Sun S."/>
            <person name="Cuomo C.A."/>
            <person name="Heitman J."/>
        </authorList>
    </citation>
    <scope>NUCLEOTIDE SEQUENCE [LARGE SCALE GENOMIC DNA]</scope>
    <source>
        <strain evidence="10">CBS 11374</strain>
    </source>
</reference>
<dbReference type="CDD" id="cd21176">
    <property type="entry name" value="LPMO_auxiliary-like"/>
    <property type="match status" value="1"/>
</dbReference>
<dbReference type="InterPro" id="IPR046936">
    <property type="entry name" value="BIM1-like"/>
</dbReference>